<protein>
    <submittedName>
        <fullName evidence="5">YggT family protein</fullName>
    </submittedName>
</protein>
<dbReference type="PANTHER" id="PTHR33219">
    <property type="entry name" value="YLMG HOMOLOG PROTEIN 2, CHLOROPLASTIC"/>
    <property type="match status" value="1"/>
</dbReference>
<reference evidence="5 6" key="1">
    <citation type="submission" date="2018-09" db="EMBL/GenBank/DDBJ databases">
        <title>Paenibacillus SK2017-BO5.</title>
        <authorList>
            <person name="Piskunova J.V."/>
            <person name="Dubiley S.A."/>
            <person name="Severinov K.V."/>
        </authorList>
    </citation>
    <scope>NUCLEOTIDE SEQUENCE [LARGE SCALE GENOMIC DNA]</scope>
    <source>
        <strain evidence="5 6">BO5</strain>
    </source>
</reference>
<dbReference type="Proteomes" id="UP000315377">
    <property type="component" value="Chromosome"/>
</dbReference>
<keyword evidence="8" id="KW-1185">Reference proteome</keyword>
<dbReference type="Pfam" id="PF02325">
    <property type="entry name" value="CCB3_YggT"/>
    <property type="match status" value="1"/>
</dbReference>
<evidence type="ECO:0000313" key="6">
    <source>
        <dbReference type="Proteomes" id="UP000266177"/>
    </source>
</evidence>
<feature type="transmembrane region" description="Helical" evidence="2">
    <location>
        <begin position="69"/>
        <end position="89"/>
    </location>
</feature>
<evidence type="ECO:0000313" key="5">
    <source>
        <dbReference type="EMBL" id="RJG26067.1"/>
    </source>
</evidence>
<keyword evidence="2" id="KW-1133">Transmembrane helix</keyword>
<dbReference type="EMBL" id="CP041405">
    <property type="protein sequence ID" value="QDM46561.1"/>
    <property type="molecule type" value="Genomic_DNA"/>
</dbReference>
<dbReference type="OrthoDB" id="47652at2"/>
<dbReference type="EMBL" id="JAMDMM010000017">
    <property type="protein sequence ID" value="MCY9606976.1"/>
    <property type="molecule type" value="Genomic_DNA"/>
</dbReference>
<organism evidence="5 6">
    <name type="scientific">Paenibacillus thiaminolyticus</name>
    <name type="common">Bacillus thiaminolyticus</name>
    <dbReference type="NCBI Taxonomy" id="49283"/>
    <lineage>
        <taxon>Bacteria</taxon>
        <taxon>Bacillati</taxon>
        <taxon>Bacillota</taxon>
        <taxon>Bacilli</taxon>
        <taxon>Bacillales</taxon>
        <taxon>Paenibacillaceae</taxon>
        <taxon>Paenibacillus</taxon>
    </lineage>
</organism>
<evidence type="ECO:0000313" key="7">
    <source>
        <dbReference type="Proteomes" id="UP000315377"/>
    </source>
</evidence>
<feature type="transmembrane region" description="Helical" evidence="2">
    <location>
        <begin position="12"/>
        <end position="30"/>
    </location>
</feature>
<comment type="similarity">
    <text evidence="1">Belongs to the YggT family.</text>
</comment>
<dbReference type="GO" id="GO:0016020">
    <property type="term" value="C:membrane"/>
    <property type="evidence" value="ECO:0007669"/>
    <property type="project" value="InterPro"/>
</dbReference>
<keyword evidence="2" id="KW-0812">Transmembrane</keyword>
<dbReference type="Proteomes" id="UP001209276">
    <property type="component" value="Unassembled WGS sequence"/>
</dbReference>
<reference evidence="4 7" key="2">
    <citation type="submission" date="2019-07" db="EMBL/GenBank/DDBJ databases">
        <title>Paenibacillus thiaminolyticus NRRL B-4156.</title>
        <authorList>
            <person name="Hehnly C."/>
            <person name="Zhang L."/>
        </authorList>
    </citation>
    <scope>NUCLEOTIDE SEQUENCE [LARGE SCALE GENOMIC DNA]</scope>
    <source>
        <strain evidence="4 7">NRRL B-4156</strain>
    </source>
</reference>
<gene>
    <name evidence="5" type="ORF">DQX05_04025</name>
    <name evidence="4" type="ORF">FLT43_26205</name>
    <name evidence="3" type="ORF">M5W83_07430</name>
</gene>
<name>A0A378ZCU9_PANTH</name>
<evidence type="ECO:0000313" key="4">
    <source>
        <dbReference type="EMBL" id="QDM46561.1"/>
    </source>
</evidence>
<proteinExistence type="inferred from homology"/>
<dbReference type="EMBL" id="QYZD01000002">
    <property type="protein sequence ID" value="RJG26067.1"/>
    <property type="molecule type" value="Genomic_DNA"/>
</dbReference>
<evidence type="ECO:0000256" key="1">
    <source>
        <dbReference type="ARBA" id="ARBA00010894"/>
    </source>
</evidence>
<dbReference type="Proteomes" id="UP000266177">
    <property type="component" value="Unassembled WGS sequence"/>
</dbReference>
<dbReference type="GeneID" id="76999457"/>
<evidence type="ECO:0000313" key="3">
    <source>
        <dbReference type="EMBL" id="MCY9606976.1"/>
    </source>
</evidence>
<dbReference type="AlphaFoldDB" id="A0A378ZCU9"/>
<evidence type="ECO:0000256" key="2">
    <source>
        <dbReference type="SAM" id="Phobius"/>
    </source>
</evidence>
<evidence type="ECO:0000313" key="8">
    <source>
        <dbReference type="Proteomes" id="UP001209276"/>
    </source>
</evidence>
<keyword evidence="2" id="KW-0472">Membrane</keyword>
<sequence>MLEYTIIQYLGYLYEIYTWLIIIYVLMSWLPNVRESFIGEILGKIVEPYLGLFRRIIPPIGGMLDISPIIALFALRFVYMGLVAVVQYLF</sequence>
<dbReference type="RefSeq" id="WP_087442168.1">
    <property type="nucleotide sequence ID" value="NZ_CABMNB010000023.1"/>
</dbReference>
<accession>A0A378ZCU9</accession>
<dbReference type="PANTHER" id="PTHR33219:SF14">
    <property type="entry name" value="PROTEIN COFACTOR ASSEMBLY OF COMPLEX C SUBUNIT B CCB3, CHLOROPLASTIC-RELATED"/>
    <property type="match status" value="1"/>
</dbReference>
<dbReference type="InterPro" id="IPR003425">
    <property type="entry name" value="CCB3/YggT"/>
</dbReference>
<reference evidence="3 8" key="3">
    <citation type="submission" date="2022-05" db="EMBL/GenBank/DDBJ databases">
        <title>Genome Sequencing of Bee-Associated Microbes.</title>
        <authorList>
            <person name="Dunlap C."/>
        </authorList>
    </citation>
    <scope>NUCLEOTIDE SEQUENCE [LARGE SCALE GENOMIC DNA]</scope>
    <source>
        <strain evidence="3 8">NRRL B-14613</strain>
    </source>
</reference>